<evidence type="ECO:0000313" key="1">
    <source>
        <dbReference type="EMBL" id="ODS33200.1"/>
    </source>
</evidence>
<proteinExistence type="predicted"/>
<dbReference type="Proteomes" id="UP000094056">
    <property type="component" value="Unassembled WGS sequence"/>
</dbReference>
<dbReference type="AlphaFoldDB" id="A0A1E3XC80"/>
<gene>
    <name evidence="1" type="ORF">SCARUB_01678</name>
</gene>
<evidence type="ECO:0000313" key="2">
    <source>
        <dbReference type="Proteomes" id="UP000094056"/>
    </source>
</evidence>
<protein>
    <submittedName>
        <fullName evidence="1">Uncharacterized protein</fullName>
    </submittedName>
</protein>
<dbReference type="EMBL" id="MAYW01000035">
    <property type="protein sequence ID" value="ODS33200.1"/>
    <property type="molecule type" value="Genomic_DNA"/>
</dbReference>
<comment type="caution">
    <text evidence="1">The sequence shown here is derived from an EMBL/GenBank/DDBJ whole genome shotgun (WGS) entry which is preliminary data.</text>
</comment>
<name>A0A1E3XC80_9BACT</name>
<organism evidence="1 2">
    <name type="scientific">Candidatus Scalindua rubra</name>
    <dbReference type="NCBI Taxonomy" id="1872076"/>
    <lineage>
        <taxon>Bacteria</taxon>
        <taxon>Pseudomonadati</taxon>
        <taxon>Planctomycetota</taxon>
        <taxon>Candidatus Brocadiia</taxon>
        <taxon>Candidatus Brocadiales</taxon>
        <taxon>Candidatus Scalinduaceae</taxon>
        <taxon>Candidatus Scalindua</taxon>
    </lineage>
</organism>
<sequence>MRKRGLVHSDFMDYEMAMIPRDEYEKWLDDDCSVPDEDYERWLEDMHKKLKTERSSL</sequence>
<accession>A0A1E3XC80</accession>
<reference evidence="1 2" key="1">
    <citation type="submission" date="2016-07" db="EMBL/GenBank/DDBJ databases">
        <title>Draft genome of Scalindua rubra, obtained from a brine-seawater interface in the Red Sea, sheds light on salt adaptation in anammox bacteria.</title>
        <authorList>
            <person name="Speth D.R."/>
            <person name="Lagkouvardos I."/>
            <person name="Wang Y."/>
            <person name="Qian P.-Y."/>
            <person name="Dutilh B.E."/>
            <person name="Jetten M.S."/>
        </authorList>
    </citation>
    <scope>NUCLEOTIDE SEQUENCE [LARGE SCALE GENOMIC DNA]</scope>
    <source>
        <strain evidence="1">BSI-1</strain>
    </source>
</reference>